<organism evidence="1">
    <name type="scientific">Panicum hallii</name>
    <dbReference type="NCBI Taxonomy" id="206008"/>
    <lineage>
        <taxon>Eukaryota</taxon>
        <taxon>Viridiplantae</taxon>
        <taxon>Streptophyta</taxon>
        <taxon>Embryophyta</taxon>
        <taxon>Tracheophyta</taxon>
        <taxon>Spermatophyta</taxon>
        <taxon>Magnoliopsida</taxon>
        <taxon>Liliopsida</taxon>
        <taxon>Poales</taxon>
        <taxon>Poaceae</taxon>
        <taxon>PACMAD clade</taxon>
        <taxon>Panicoideae</taxon>
        <taxon>Panicodae</taxon>
        <taxon>Paniceae</taxon>
        <taxon>Panicinae</taxon>
        <taxon>Panicum</taxon>
        <taxon>Panicum sect. Panicum</taxon>
    </lineage>
</organism>
<evidence type="ECO:0000313" key="1">
    <source>
        <dbReference type="EMBL" id="PVH37072.1"/>
    </source>
</evidence>
<name>A0A2T8IHD6_9POAL</name>
<reference evidence="1" key="1">
    <citation type="submission" date="2018-04" db="EMBL/GenBank/DDBJ databases">
        <title>WGS assembly of Panicum hallii.</title>
        <authorList>
            <person name="Lovell J."/>
            <person name="Jenkins J."/>
            <person name="Lowry D."/>
            <person name="Mamidi S."/>
            <person name="Sreedasyam A."/>
            <person name="Weng X."/>
            <person name="Barry K."/>
            <person name="Bonette J."/>
            <person name="Campitelli B."/>
            <person name="Daum C."/>
            <person name="Gordon S."/>
            <person name="Gould B."/>
            <person name="Lipzen A."/>
            <person name="Macqueen A."/>
            <person name="Palacio-Mejia J."/>
            <person name="Plott C."/>
            <person name="Shakirov E."/>
            <person name="Shu S."/>
            <person name="Yoshinaga Y."/>
            <person name="Zane M."/>
            <person name="Rokhsar D."/>
            <person name="Grimwood J."/>
            <person name="Schmutz J."/>
            <person name="Juenger T."/>
        </authorList>
    </citation>
    <scope>NUCLEOTIDE SEQUENCE [LARGE SCALE GENOMIC DNA]</scope>
    <source>
        <strain evidence="1">FIL2</strain>
    </source>
</reference>
<accession>A0A2T8IHD6</accession>
<sequence>MEGTSDLPQVTRARGVSGNGLVDFTSAPTFLATHRPSPLRKLVTFWMLPDGMFCFFPSNLMFMCCLIGWWLRTEFEAGEAVAHSSGRTLDQRIIFLFCTAKSKALRLITVGRQAALPCWR</sequence>
<dbReference type="Gramene" id="PVH37072">
    <property type="protein sequence ID" value="PVH37072"/>
    <property type="gene ID" value="PAHAL_6G236100"/>
</dbReference>
<protein>
    <submittedName>
        <fullName evidence="1">Uncharacterized protein</fullName>
    </submittedName>
</protein>
<proteinExistence type="predicted"/>
<dbReference type="Proteomes" id="UP000243499">
    <property type="component" value="Chromosome 6"/>
</dbReference>
<dbReference type="EMBL" id="CM008051">
    <property type="protein sequence ID" value="PVH37072.1"/>
    <property type="molecule type" value="Genomic_DNA"/>
</dbReference>
<dbReference type="AlphaFoldDB" id="A0A2T8IHD6"/>
<gene>
    <name evidence="1" type="ORF">PAHAL_6G236100</name>
</gene>